<protein>
    <submittedName>
        <fullName evidence="1">Uncharacterized protein</fullName>
    </submittedName>
</protein>
<dbReference type="AlphaFoldDB" id="A0A444UMR9"/>
<organism evidence="1 2">
    <name type="scientific">Acipenser ruthenus</name>
    <name type="common">Sterlet sturgeon</name>
    <dbReference type="NCBI Taxonomy" id="7906"/>
    <lineage>
        <taxon>Eukaryota</taxon>
        <taxon>Metazoa</taxon>
        <taxon>Chordata</taxon>
        <taxon>Craniata</taxon>
        <taxon>Vertebrata</taxon>
        <taxon>Euteleostomi</taxon>
        <taxon>Actinopterygii</taxon>
        <taxon>Chondrostei</taxon>
        <taxon>Acipenseriformes</taxon>
        <taxon>Acipenseridae</taxon>
        <taxon>Acipenser</taxon>
    </lineage>
</organism>
<name>A0A444UMR9_ACIRT</name>
<proteinExistence type="predicted"/>
<comment type="caution">
    <text evidence="1">The sequence shown here is derived from an EMBL/GenBank/DDBJ whole genome shotgun (WGS) entry which is preliminary data.</text>
</comment>
<keyword evidence="2" id="KW-1185">Reference proteome</keyword>
<evidence type="ECO:0000313" key="1">
    <source>
        <dbReference type="EMBL" id="RXM36401.1"/>
    </source>
</evidence>
<accession>A0A444UMR9</accession>
<dbReference type="Proteomes" id="UP000289886">
    <property type="component" value="Unassembled WGS sequence"/>
</dbReference>
<reference evidence="1 2" key="1">
    <citation type="submission" date="2019-01" db="EMBL/GenBank/DDBJ databases">
        <title>Draft Genome and Complete Hox-Cluster Characterization of the Sterlet Sturgeon (Acipenser ruthenus).</title>
        <authorList>
            <person name="Wei Q."/>
        </authorList>
    </citation>
    <scope>NUCLEOTIDE SEQUENCE [LARGE SCALE GENOMIC DNA]</scope>
    <source>
        <strain evidence="1">WHYD16114868_AA</strain>
        <tissue evidence="1">Blood</tissue>
    </source>
</reference>
<evidence type="ECO:0000313" key="2">
    <source>
        <dbReference type="Proteomes" id="UP000289886"/>
    </source>
</evidence>
<dbReference type="EMBL" id="SCEB01214250">
    <property type="protein sequence ID" value="RXM36401.1"/>
    <property type="molecule type" value="Genomic_DNA"/>
</dbReference>
<gene>
    <name evidence="1" type="ORF">EOD39_3565</name>
</gene>
<sequence>MACRELAHHDCHMTGDVCRTIRCSLALGSNARSVGLRQKPKNLKPTKFKHPLSFRTTLVNDTVLKQQLMKQYRVQRHGEDMELLLGCLLS</sequence>